<dbReference type="InterPro" id="IPR034660">
    <property type="entry name" value="DinB/YfiT-like"/>
</dbReference>
<gene>
    <name evidence="1" type="ORF">RHODO2019_05150</name>
</gene>
<name>A0ABY6P3Q6_9NOCA</name>
<dbReference type="EMBL" id="CP110615">
    <property type="protein sequence ID" value="UZJ25828.1"/>
    <property type="molecule type" value="Genomic_DNA"/>
</dbReference>
<dbReference type="RefSeq" id="WP_265383932.1">
    <property type="nucleotide sequence ID" value="NZ_CP110615.1"/>
</dbReference>
<dbReference type="SUPFAM" id="SSF109854">
    <property type="entry name" value="DinB/YfiT-like putative metalloenzymes"/>
    <property type="match status" value="1"/>
</dbReference>
<proteinExistence type="predicted"/>
<keyword evidence="2" id="KW-1185">Reference proteome</keyword>
<dbReference type="NCBIfam" id="TIGR03083">
    <property type="entry name" value="maleylpyruvate isomerase family mycothiol-dependent enzyme"/>
    <property type="match status" value="1"/>
</dbReference>
<evidence type="ECO:0000313" key="1">
    <source>
        <dbReference type="EMBL" id="UZJ25828.1"/>
    </source>
</evidence>
<dbReference type="InterPro" id="IPR017517">
    <property type="entry name" value="Maleyloyr_isom"/>
</dbReference>
<reference evidence="1" key="1">
    <citation type="submission" date="2022-10" db="EMBL/GenBank/DDBJ databases">
        <title>Rhodococcus sp.75.</title>
        <authorList>
            <person name="Sun M."/>
        </authorList>
    </citation>
    <scope>NUCLEOTIDE SEQUENCE</scope>
    <source>
        <strain evidence="1">75</strain>
    </source>
</reference>
<dbReference type="InterPro" id="IPR017519">
    <property type="entry name" value="CHP03085"/>
</dbReference>
<organism evidence="1 2">
    <name type="scientific">Rhodococcus antarcticus</name>
    <dbReference type="NCBI Taxonomy" id="2987751"/>
    <lineage>
        <taxon>Bacteria</taxon>
        <taxon>Bacillati</taxon>
        <taxon>Actinomycetota</taxon>
        <taxon>Actinomycetes</taxon>
        <taxon>Mycobacteriales</taxon>
        <taxon>Nocardiaceae</taxon>
        <taxon>Rhodococcus</taxon>
    </lineage>
</organism>
<protein>
    <submittedName>
        <fullName evidence="1">TIGR03085 family metal-binding protein</fullName>
    </submittedName>
</protein>
<evidence type="ECO:0000313" key="2">
    <source>
        <dbReference type="Proteomes" id="UP001164965"/>
    </source>
</evidence>
<accession>A0ABY6P3Q6</accession>
<sequence>MTTAARRERAALAVLVTATGPEAPTLCGDWTTRDLLAHLVLRETRLDAAPGIAVPPFAGWTSRVQAGIAARDWSTLVADLRDGPPWWSPFRLLDPLVNGAELFVHHEDVRRAQPGWEPRLLPAAQQDALWKQARLVARLGYRHSPVGVVLRRTSGATSTARRGPRPVTLVGEPAELLLHAFGRDEVRIDGRGDAADVAAVLALDRSF</sequence>
<dbReference type="Proteomes" id="UP001164965">
    <property type="component" value="Chromosome"/>
</dbReference>
<dbReference type="NCBIfam" id="TIGR03085">
    <property type="entry name" value="TIGR03085 family metal-binding protein"/>
    <property type="match status" value="1"/>
</dbReference>